<feature type="transmembrane region" description="Helical" evidence="1">
    <location>
        <begin position="108"/>
        <end position="134"/>
    </location>
</feature>
<name>A0ABY7PSH8_9BACT</name>
<evidence type="ECO:0000313" key="2">
    <source>
        <dbReference type="EMBL" id="WBO85853.1"/>
    </source>
</evidence>
<proteinExistence type="predicted"/>
<reference evidence="2 3" key="1">
    <citation type="journal article" date="2011" name="Int. J. Syst. Evol. Microbiol.">
        <title>Hymenobacter yonginensis sp. nov., isolated from a mesotrophic artificial lake.</title>
        <authorList>
            <person name="Joung Y."/>
            <person name="Cho S.H."/>
            <person name="Kim H."/>
            <person name="Kim S.B."/>
            <person name="Joh K."/>
        </authorList>
    </citation>
    <scope>NUCLEOTIDE SEQUENCE [LARGE SCALE GENOMIC DNA]</scope>
    <source>
        <strain evidence="2 3">KCTC 22745</strain>
    </source>
</reference>
<evidence type="ECO:0000256" key="1">
    <source>
        <dbReference type="SAM" id="Phobius"/>
    </source>
</evidence>
<dbReference type="RefSeq" id="WP_270128461.1">
    <property type="nucleotide sequence ID" value="NZ_CP115396.1"/>
</dbReference>
<keyword evidence="1" id="KW-1133">Transmembrane helix</keyword>
<accession>A0ABY7PSH8</accession>
<protein>
    <submittedName>
        <fullName evidence="2">DUF3592 domain-containing protein</fullName>
    </submittedName>
</protein>
<sequence>MIWFLGVLVVIVFGRTWLQSCREGFVSLKSATRLKRTGVHKTGEIIGFEECVDKEGDKWFYPIIVFSYQGRQWQFISQAGYDDKGLAGAYVRVIHDPLTPNLAEVDNLMALFGGPALTLYFQILFLVLAAGYAIQEFLA</sequence>
<keyword evidence="3" id="KW-1185">Reference proteome</keyword>
<keyword evidence="1" id="KW-0812">Transmembrane</keyword>
<dbReference type="EMBL" id="CP115396">
    <property type="protein sequence ID" value="WBO85853.1"/>
    <property type="molecule type" value="Genomic_DNA"/>
</dbReference>
<dbReference type="Proteomes" id="UP001211872">
    <property type="component" value="Chromosome"/>
</dbReference>
<gene>
    <name evidence="2" type="ORF">O9Z63_06290</name>
</gene>
<evidence type="ECO:0000313" key="3">
    <source>
        <dbReference type="Proteomes" id="UP001211872"/>
    </source>
</evidence>
<organism evidence="2 3">
    <name type="scientific">Hymenobacter yonginensis</name>
    <dbReference type="NCBI Taxonomy" id="748197"/>
    <lineage>
        <taxon>Bacteria</taxon>
        <taxon>Pseudomonadati</taxon>
        <taxon>Bacteroidota</taxon>
        <taxon>Cytophagia</taxon>
        <taxon>Cytophagales</taxon>
        <taxon>Hymenobacteraceae</taxon>
        <taxon>Hymenobacter</taxon>
    </lineage>
</organism>
<keyword evidence="1" id="KW-0472">Membrane</keyword>